<dbReference type="Gene3D" id="3.30.110.60">
    <property type="entry name" value="YhbY-like"/>
    <property type="match status" value="1"/>
</dbReference>
<dbReference type="InterPro" id="IPR051925">
    <property type="entry name" value="RNA-binding_domain"/>
</dbReference>
<dbReference type="PATRIC" id="fig|1423750.3.peg.33"/>
<keyword evidence="5" id="KW-1185">Reference proteome</keyword>
<dbReference type="InterPro" id="IPR035920">
    <property type="entry name" value="YhbY-like_sf"/>
</dbReference>
<dbReference type="GeneID" id="98318100"/>
<sequence>MSSENLNNKQKKWLKAQAHTMRPVVQVGKEGCSPEWLEQLKLAIEKRELLKISVLANAAVDELETKEFLEANSKMQVIQILGHVLTVYCPAKKLANRNFSTQLKQLASTKE</sequence>
<dbReference type="SUPFAM" id="SSF75471">
    <property type="entry name" value="YhbY-like"/>
    <property type="match status" value="1"/>
</dbReference>
<gene>
    <name evidence="4" type="ORF">FC89_GL000033</name>
</gene>
<proteinExistence type="predicted"/>
<dbReference type="SMART" id="SM01103">
    <property type="entry name" value="CRS1_YhbY"/>
    <property type="match status" value="1"/>
</dbReference>
<accession>A0A0R1VUT1</accession>
<dbReference type="GO" id="GO:0003723">
    <property type="term" value="F:RNA binding"/>
    <property type="evidence" value="ECO:0007669"/>
    <property type="project" value="UniProtKB-UniRule"/>
</dbReference>
<dbReference type="EMBL" id="AZGB01000005">
    <property type="protein sequence ID" value="KRM07595.1"/>
    <property type="molecule type" value="Genomic_DNA"/>
</dbReference>
<dbReference type="RefSeq" id="WP_057870841.1">
    <property type="nucleotide sequence ID" value="NZ_AZGB01000005.1"/>
</dbReference>
<evidence type="ECO:0000256" key="2">
    <source>
        <dbReference type="PROSITE-ProRule" id="PRU00626"/>
    </source>
</evidence>
<reference evidence="4 5" key="1">
    <citation type="journal article" date="2015" name="Genome Announc.">
        <title>Expanding the biotechnology potential of lactobacilli through comparative genomics of 213 strains and associated genera.</title>
        <authorList>
            <person name="Sun Z."/>
            <person name="Harris H.M."/>
            <person name="McCann A."/>
            <person name="Guo C."/>
            <person name="Argimon S."/>
            <person name="Zhang W."/>
            <person name="Yang X."/>
            <person name="Jeffery I.B."/>
            <person name="Cooney J.C."/>
            <person name="Kagawa T.F."/>
            <person name="Liu W."/>
            <person name="Song Y."/>
            <person name="Salvetti E."/>
            <person name="Wrobel A."/>
            <person name="Rasinkangas P."/>
            <person name="Parkhill J."/>
            <person name="Rea M.C."/>
            <person name="O'Sullivan O."/>
            <person name="Ritari J."/>
            <person name="Douillard F.P."/>
            <person name="Paul Ross R."/>
            <person name="Yang R."/>
            <person name="Briner A.E."/>
            <person name="Felis G.E."/>
            <person name="de Vos W.M."/>
            <person name="Barrangou R."/>
            <person name="Klaenhammer T.R."/>
            <person name="Caufield P.W."/>
            <person name="Cui Y."/>
            <person name="Zhang H."/>
            <person name="O'Toole P.W."/>
        </authorList>
    </citation>
    <scope>NUCLEOTIDE SEQUENCE [LARGE SCALE GENOMIC DNA]</scope>
    <source>
        <strain evidence="4 5">DSM 18630</strain>
    </source>
</reference>
<dbReference type="InterPro" id="IPR001890">
    <property type="entry name" value="RNA-binding_CRM"/>
</dbReference>
<evidence type="ECO:0000313" key="5">
    <source>
        <dbReference type="Proteomes" id="UP000051451"/>
    </source>
</evidence>
<dbReference type="Pfam" id="PF01985">
    <property type="entry name" value="CRS1_YhbY"/>
    <property type="match status" value="1"/>
</dbReference>
<keyword evidence="1 2" id="KW-0694">RNA-binding</keyword>
<evidence type="ECO:0000256" key="1">
    <source>
        <dbReference type="ARBA" id="ARBA00022884"/>
    </source>
</evidence>
<evidence type="ECO:0000313" key="4">
    <source>
        <dbReference type="EMBL" id="KRM07595.1"/>
    </source>
</evidence>
<protein>
    <recommendedName>
        <fullName evidence="3">CRM domain-containing protein</fullName>
    </recommendedName>
</protein>
<dbReference type="PANTHER" id="PTHR40065">
    <property type="entry name" value="RNA-BINDING PROTEIN YHBY"/>
    <property type="match status" value="1"/>
</dbReference>
<dbReference type="OrthoDB" id="9797519at2"/>
<dbReference type="STRING" id="1423750.FC89_GL000033"/>
<dbReference type="PANTHER" id="PTHR40065:SF3">
    <property type="entry name" value="RNA-BINDING PROTEIN YHBY"/>
    <property type="match status" value="1"/>
</dbReference>
<dbReference type="PROSITE" id="PS51295">
    <property type="entry name" value="CRM"/>
    <property type="match status" value="1"/>
</dbReference>
<comment type="caution">
    <text evidence="4">The sequence shown here is derived from an EMBL/GenBank/DDBJ whole genome shotgun (WGS) entry which is preliminary data.</text>
</comment>
<name>A0A0R1VUT1_9LACO</name>
<feature type="domain" description="CRM" evidence="3">
    <location>
        <begin position="4"/>
        <end position="100"/>
    </location>
</feature>
<dbReference type="Proteomes" id="UP000051451">
    <property type="component" value="Unassembled WGS sequence"/>
</dbReference>
<dbReference type="AlphaFoldDB" id="A0A0R1VUT1"/>
<organism evidence="4 5">
    <name type="scientific">Liquorilactobacillus ghanensis DSM 18630</name>
    <dbReference type="NCBI Taxonomy" id="1423750"/>
    <lineage>
        <taxon>Bacteria</taxon>
        <taxon>Bacillati</taxon>
        <taxon>Bacillota</taxon>
        <taxon>Bacilli</taxon>
        <taxon>Lactobacillales</taxon>
        <taxon>Lactobacillaceae</taxon>
        <taxon>Liquorilactobacillus</taxon>
    </lineage>
</organism>
<evidence type="ECO:0000259" key="3">
    <source>
        <dbReference type="PROSITE" id="PS51295"/>
    </source>
</evidence>